<evidence type="ECO:0000313" key="7">
    <source>
        <dbReference type="EMBL" id="GGJ63001.1"/>
    </source>
</evidence>
<evidence type="ECO:0000256" key="4">
    <source>
        <dbReference type="ARBA" id="ARBA00022833"/>
    </source>
</evidence>
<protein>
    <recommendedName>
        <fullName evidence="6">JAB domain-containing protein</fullName>
    </recommendedName>
</protein>
<dbReference type="GO" id="GO:0008270">
    <property type="term" value="F:zinc ion binding"/>
    <property type="evidence" value="ECO:0007669"/>
    <property type="project" value="TreeGrafter"/>
</dbReference>
<evidence type="ECO:0000313" key="8">
    <source>
        <dbReference type="Proteomes" id="UP000635726"/>
    </source>
</evidence>
<dbReference type="GO" id="GO:0008235">
    <property type="term" value="F:metalloexopeptidase activity"/>
    <property type="evidence" value="ECO:0007669"/>
    <property type="project" value="TreeGrafter"/>
</dbReference>
<dbReference type="Proteomes" id="UP000635726">
    <property type="component" value="Unassembled WGS sequence"/>
</dbReference>
<keyword evidence="1" id="KW-0645">Protease</keyword>
<keyword evidence="3" id="KW-0378">Hydrolase</keyword>
<keyword evidence="8" id="KW-1185">Reference proteome</keyword>
<dbReference type="AlphaFoldDB" id="A0A917UJY5"/>
<dbReference type="InterPro" id="IPR051929">
    <property type="entry name" value="VirAsm_ModProt"/>
</dbReference>
<keyword evidence="4" id="KW-0862">Zinc</keyword>
<keyword evidence="2" id="KW-0479">Metal-binding</keyword>
<name>A0A917UJY5_9DEIO</name>
<dbReference type="Pfam" id="PF14464">
    <property type="entry name" value="Prok-JAB"/>
    <property type="match status" value="1"/>
</dbReference>
<evidence type="ECO:0000256" key="5">
    <source>
        <dbReference type="ARBA" id="ARBA00023049"/>
    </source>
</evidence>
<keyword evidence="5" id="KW-0482">Metalloprotease</keyword>
<accession>A0A917UJY5</accession>
<dbReference type="Gene3D" id="3.40.140.10">
    <property type="entry name" value="Cytidine Deaminase, domain 2"/>
    <property type="match status" value="1"/>
</dbReference>
<dbReference type="EMBL" id="BMOE01000001">
    <property type="protein sequence ID" value="GGJ63001.1"/>
    <property type="molecule type" value="Genomic_DNA"/>
</dbReference>
<evidence type="ECO:0000259" key="6">
    <source>
        <dbReference type="Pfam" id="PF14464"/>
    </source>
</evidence>
<reference evidence="7" key="1">
    <citation type="journal article" date="2014" name="Int. J. Syst. Evol. Microbiol.">
        <title>Complete genome sequence of Corynebacterium casei LMG S-19264T (=DSM 44701T), isolated from a smear-ripened cheese.</title>
        <authorList>
            <consortium name="US DOE Joint Genome Institute (JGI-PGF)"/>
            <person name="Walter F."/>
            <person name="Albersmeier A."/>
            <person name="Kalinowski J."/>
            <person name="Ruckert C."/>
        </authorList>
    </citation>
    <scope>NUCLEOTIDE SEQUENCE</scope>
    <source>
        <strain evidence="7">JCM 14371</strain>
    </source>
</reference>
<dbReference type="SUPFAM" id="SSF102712">
    <property type="entry name" value="JAB1/MPN domain"/>
    <property type="match status" value="1"/>
</dbReference>
<evidence type="ECO:0000256" key="3">
    <source>
        <dbReference type="ARBA" id="ARBA00022801"/>
    </source>
</evidence>
<dbReference type="GO" id="GO:0006508">
    <property type="term" value="P:proteolysis"/>
    <property type="evidence" value="ECO:0007669"/>
    <property type="project" value="UniProtKB-KW"/>
</dbReference>
<reference evidence="7" key="2">
    <citation type="submission" date="2020-09" db="EMBL/GenBank/DDBJ databases">
        <authorList>
            <person name="Sun Q."/>
            <person name="Ohkuma M."/>
        </authorList>
    </citation>
    <scope>NUCLEOTIDE SEQUENCE</scope>
    <source>
        <strain evidence="7">JCM 14371</strain>
    </source>
</reference>
<dbReference type="InterPro" id="IPR028090">
    <property type="entry name" value="JAB_dom_prok"/>
</dbReference>
<dbReference type="RefSeq" id="WP_188960510.1">
    <property type="nucleotide sequence ID" value="NZ_BMOE01000001.1"/>
</dbReference>
<proteinExistence type="predicted"/>
<sequence length="139" mass="15566">MPPTVRLPTHLQDAVWQHVQRALPNESVGVFGARSAPPDAEEDAFDLRAFYPLRNIAPDPSRTYLADPAGLLRALRAMQQDGLTLGGIYHSHPHGPARPSRTDLNLAQYRVPYLIADPERRELRAYLLPENLELPLDLS</sequence>
<dbReference type="CDD" id="cd08070">
    <property type="entry name" value="MPN_like"/>
    <property type="match status" value="1"/>
</dbReference>
<feature type="domain" description="JAB" evidence="6">
    <location>
        <begin position="9"/>
        <end position="117"/>
    </location>
</feature>
<gene>
    <name evidence="7" type="ORF">GCM10008939_03620</name>
</gene>
<evidence type="ECO:0000256" key="2">
    <source>
        <dbReference type="ARBA" id="ARBA00022723"/>
    </source>
</evidence>
<dbReference type="PANTHER" id="PTHR34858:SF1">
    <property type="entry name" value="CYSO-CYSTEINE PEPTIDASE"/>
    <property type="match status" value="1"/>
</dbReference>
<comment type="caution">
    <text evidence="7">The sequence shown here is derived from an EMBL/GenBank/DDBJ whole genome shotgun (WGS) entry which is preliminary data.</text>
</comment>
<dbReference type="PANTHER" id="PTHR34858">
    <property type="entry name" value="CYSO-CYSTEINE PEPTIDASE"/>
    <property type="match status" value="1"/>
</dbReference>
<evidence type="ECO:0000256" key="1">
    <source>
        <dbReference type="ARBA" id="ARBA00022670"/>
    </source>
</evidence>
<organism evidence="7 8">
    <name type="scientific">Deinococcus aquiradiocola</name>
    <dbReference type="NCBI Taxonomy" id="393059"/>
    <lineage>
        <taxon>Bacteria</taxon>
        <taxon>Thermotogati</taxon>
        <taxon>Deinococcota</taxon>
        <taxon>Deinococci</taxon>
        <taxon>Deinococcales</taxon>
        <taxon>Deinococcaceae</taxon>
        <taxon>Deinococcus</taxon>
    </lineage>
</organism>